<dbReference type="EMBL" id="CADCVT010000349">
    <property type="protein sequence ID" value="CAA9525282.1"/>
    <property type="molecule type" value="Genomic_DNA"/>
</dbReference>
<feature type="compositionally biased region" description="Basic residues" evidence="1">
    <location>
        <begin position="37"/>
        <end position="46"/>
    </location>
</feature>
<feature type="region of interest" description="Disordered" evidence="1">
    <location>
        <begin position="1"/>
        <end position="112"/>
    </location>
</feature>
<sequence length="112" mass="13207">GYSRLRRRRRLDVPVPPARDAPRRGDRRSGGGERSVRAGRRCRRHEARRDPARSDVRRADRRRAAGRGARRARDHPVGTPTRRRRPGARRSGRRVHRQGRGPRRPPRRRPWL</sequence>
<feature type="compositionally biased region" description="Basic and acidic residues" evidence="1">
    <location>
        <begin position="20"/>
        <end position="36"/>
    </location>
</feature>
<dbReference type="AlphaFoldDB" id="A0A6J4TL79"/>
<feature type="compositionally biased region" description="Basic residues" evidence="1">
    <location>
        <begin position="81"/>
        <end position="112"/>
    </location>
</feature>
<gene>
    <name evidence="2" type="ORF">AVDCRST_MAG85-3178</name>
</gene>
<organism evidence="2">
    <name type="scientific">uncultured Solirubrobacteraceae bacterium</name>
    <dbReference type="NCBI Taxonomy" id="1162706"/>
    <lineage>
        <taxon>Bacteria</taxon>
        <taxon>Bacillati</taxon>
        <taxon>Actinomycetota</taxon>
        <taxon>Thermoleophilia</taxon>
        <taxon>Solirubrobacterales</taxon>
        <taxon>Solirubrobacteraceae</taxon>
        <taxon>environmental samples</taxon>
    </lineage>
</organism>
<proteinExistence type="predicted"/>
<feature type="compositionally biased region" description="Basic residues" evidence="1">
    <location>
        <begin position="1"/>
        <end position="10"/>
    </location>
</feature>
<name>A0A6J4TL79_9ACTN</name>
<evidence type="ECO:0000313" key="2">
    <source>
        <dbReference type="EMBL" id="CAA9525282.1"/>
    </source>
</evidence>
<feature type="compositionally biased region" description="Basic residues" evidence="1">
    <location>
        <begin position="59"/>
        <end position="73"/>
    </location>
</feature>
<feature type="compositionally biased region" description="Basic and acidic residues" evidence="1">
    <location>
        <begin position="47"/>
        <end position="58"/>
    </location>
</feature>
<feature type="non-terminal residue" evidence="2">
    <location>
        <position position="112"/>
    </location>
</feature>
<protein>
    <submittedName>
        <fullName evidence="2">Uncharacterized protein</fullName>
    </submittedName>
</protein>
<reference evidence="2" key="1">
    <citation type="submission" date="2020-02" db="EMBL/GenBank/DDBJ databases">
        <authorList>
            <person name="Meier V. D."/>
        </authorList>
    </citation>
    <scope>NUCLEOTIDE SEQUENCE</scope>
    <source>
        <strain evidence="2">AVDCRST_MAG85</strain>
    </source>
</reference>
<evidence type="ECO:0000256" key="1">
    <source>
        <dbReference type="SAM" id="MobiDB-lite"/>
    </source>
</evidence>
<accession>A0A6J4TL79</accession>
<feature type="non-terminal residue" evidence="2">
    <location>
        <position position="1"/>
    </location>
</feature>